<gene>
    <name evidence="4" type="primary">LOC108012367</name>
</gene>
<feature type="region of interest" description="Disordered" evidence="1">
    <location>
        <begin position="151"/>
        <end position="216"/>
    </location>
</feature>
<evidence type="ECO:0000256" key="1">
    <source>
        <dbReference type="SAM" id="MobiDB-lite"/>
    </source>
</evidence>
<accession>A0AB39ZCN3</accession>
<protein>
    <recommendedName>
        <fullName evidence="2">Myb/SANT-like DNA-binding domain-containing protein</fullName>
    </recommendedName>
</protein>
<reference evidence="4" key="1">
    <citation type="submission" date="2025-08" db="UniProtKB">
        <authorList>
            <consortium name="RefSeq"/>
        </authorList>
    </citation>
    <scope>IDENTIFICATION</scope>
</reference>
<name>A0AB39ZCN3_DROSZ</name>
<feature type="domain" description="Myb/SANT-like DNA-binding" evidence="2">
    <location>
        <begin position="13"/>
        <end position="95"/>
    </location>
</feature>
<dbReference type="RefSeq" id="XP_016933210.2">
    <property type="nucleotide sequence ID" value="XM_017077721.4"/>
</dbReference>
<dbReference type="InterPro" id="IPR044822">
    <property type="entry name" value="Myb_DNA-bind_4"/>
</dbReference>
<organism evidence="3 4">
    <name type="scientific">Drosophila suzukii</name>
    <name type="common">Spotted-wing drosophila fruit fly</name>
    <dbReference type="NCBI Taxonomy" id="28584"/>
    <lineage>
        <taxon>Eukaryota</taxon>
        <taxon>Metazoa</taxon>
        <taxon>Ecdysozoa</taxon>
        <taxon>Arthropoda</taxon>
        <taxon>Hexapoda</taxon>
        <taxon>Insecta</taxon>
        <taxon>Pterygota</taxon>
        <taxon>Neoptera</taxon>
        <taxon>Endopterygota</taxon>
        <taxon>Diptera</taxon>
        <taxon>Brachycera</taxon>
        <taxon>Muscomorpha</taxon>
        <taxon>Ephydroidea</taxon>
        <taxon>Drosophilidae</taxon>
        <taxon>Drosophila</taxon>
        <taxon>Sophophora</taxon>
    </lineage>
</organism>
<sequence>MPPEKAVVSKKFVWSAEATEWLLEMWLENLGGFRGKKRKNLDIMKEMAYSMREFNITWVEIKAKMDNMKKRYRNEFQKVKSSGKSSKWNYFSKMRLLVEDEEDDDDDDVYDREAERMAKKALKSKLKPEIRSIREISPEINRTEVEYPDSLTEYECLEQNSRSRSQTEDYNDSDEDMLSNLYSKPTERTHTENMSDSSMEYDFPESTSKRYKRDRARAMGEEMLSLQRETLKVLQTISEDLANFHDKFLRALKPKREKRSRLS</sequence>
<keyword evidence="3" id="KW-1185">Reference proteome</keyword>
<dbReference type="GeneID" id="108012367"/>
<dbReference type="Proteomes" id="UP001652628">
    <property type="component" value="Chromosome 3"/>
</dbReference>
<evidence type="ECO:0000313" key="3">
    <source>
        <dbReference type="Proteomes" id="UP001652628"/>
    </source>
</evidence>
<dbReference type="InterPro" id="IPR026095">
    <property type="entry name" value="Myb/SANT-like_DNA-bd_dom_prot"/>
</dbReference>
<proteinExistence type="predicted"/>
<dbReference type="PANTHER" id="PTHR22666">
    <property type="entry name" value="MYB_SANT-LIKE DNA-BINDING DOMAIN-CONTAINING PROTEIN 1"/>
    <property type="match status" value="1"/>
</dbReference>
<evidence type="ECO:0000259" key="2">
    <source>
        <dbReference type="Pfam" id="PF13837"/>
    </source>
</evidence>
<dbReference type="Pfam" id="PF13837">
    <property type="entry name" value="Myb_DNA-bind_4"/>
    <property type="match status" value="1"/>
</dbReference>
<evidence type="ECO:0000313" key="4">
    <source>
        <dbReference type="RefSeq" id="XP_016933210.2"/>
    </source>
</evidence>
<dbReference type="PANTHER" id="PTHR22666:SF3">
    <property type="entry name" value="MYB_SANT-LIKE DNA-BINDING DOMAIN-CONTAINING PROTEIN 1"/>
    <property type="match status" value="1"/>
</dbReference>
<dbReference type="AlphaFoldDB" id="A0AB39ZCN3"/>